<comment type="catalytic activity">
    <reaction evidence="12">
        <text>2-methylpropanoyl-CoA + malonyl-[ACP] + H(+) = 4-methyl-3-oxopentanoyl-[ACP] + CO2 + CoA</text>
        <dbReference type="Rhea" id="RHEA:42268"/>
        <dbReference type="Rhea" id="RHEA-COMP:9623"/>
        <dbReference type="Rhea" id="RHEA-COMP:9940"/>
        <dbReference type="ChEBI" id="CHEBI:15378"/>
        <dbReference type="ChEBI" id="CHEBI:16526"/>
        <dbReference type="ChEBI" id="CHEBI:57287"/>
        <dbReference type="ChEBI" id="CHEBI:57338"/>
        <dbReference type="ChEBI" id="CHEBI:78449"/>
        <dbReference type="ChEBI" id="CHEBI:78820"/>
        <dbReference type="EC" id="2.3.1.300"/>
    </reaction>
    <physiologicalReaction direction="left-to-right" evidence="12">
        <dbReference type="Rhea" id="RHEA:42269"/>
    </physiologicalReaction>
</comment>
<dbReference type="Gene3D" id="3.40.47.10">
    <property type="match status" value="1"/>
</dbReference>
<dbReference type="Pfam" id="PF08545">
    <property type="entry name" value="ACP_syn_III"/>
    <property type="match status" value="1"/>
</dbReference>
<evidence type="ECO:0000256" key="1">
    <source>
        <dbReference type="ARBA" id="ARBA00005194"/>
    </source>
</evidence>
<dbReference type="NCBIfam" id="NF006829">
    <property type="entry name" value="PRK09352.1"/>
    <property type="match status" value="1"/>
</dbReference>
<dbReference type="HAMAP" id="MF_01815">
    <property type="entry name" value="FabH"/>
    <property type="match status" value="1"/>
</dbReference>
<name>A0AAN2CA28_UNVUL</name>
<feature type="domain" description="Beta-ketoacyl-[acyl-carrier-protein] synthase III N-terminal" evidence="16">
    <location>
        <begin position="109"/>
        <end position="186"/>
    </location>
</feature>
<feature type="region of interest" description="ACP-binding" evidence="14">
    <location>
        <begin position="256"/>
        <end position="260"/>
    </location>
</feature>
<sequence>MNATGVRIAGVGHYVPDRVITNADFEKMFETSDEWITTRTGMKERHAVRADEPTSDIALAAARNALAQAKLSASDLSCIIVATVTPDYAFPATACVVGSKLGVPGVAAFDMEIGCSGFIYGLTVAASLVRTGVFRRVLLIGAEELTRLVNYEDRSTAILFGDGAGAVVLEAASTDSFLGSELGADGTTPSNLYLPFSGTADPAPTAADIAQKKNTIHMNGREVFRFAVTKMIEATNVALDRAGMTAHDVTWLIPHQANRRIIDAAAKHLEMPGERVIVNIDKYGNTSAASIPMALSEAVASGKLKDGDVILFVGFGAGLSWGAVAWRWNMNGAAA</sequence>
<proteinExistence type="inferred from homology"/>
<evidence type="ECO:0000313" key="17">
    <source>
        <dbReference type="EMBL" id="BDE06656.1"/>
    </source>
</evidence>
<keyword evidence="18" id="KW-1185">Reference proteome</keyword>
<feature type="active site" evidence="14">
    <location>
        <position position="285"/>
    </location>
</feature>
<comment type="catalytic activity">
    <reaction evidence="13">
        <text>3-methylbutanoyl-CoA + malonyl-[ACP] + H(+) = 5-methyl-3-oxohexanoyl-[ACP] + CO2 + CoA</text>
        <dbReference type="Rhea" id="RHEA:42272"/>
        <dbReference type="Rhea" id="RHEA-COMP:9623"/>
        <dbReference type="Rhea" id="RHEA-COMP:9941"/>
        <dbReference type="ChEBI" id="CHEBI:15378"/>
        <dbReference type="ChEBI" id="CHEBI:16526"/>
        <dbReference type="ChEBI" id="CHEBI:57287"/>
        <dbReference type="ChEBI" id="CHEBI:57345"/>
        <dbReference type="ChEBI" id="CHEBI:78449"/>
        <dbReference type="ChEBI" id="CHEBI:78822"/>
        <dbReference type="EC" id="2.3.1.300"/>
    </reaction>
    <physiologicalReaction direction="left-to-right" evidence="13">
        <dbReference type="Rhea" id="RHEA:42273"/>
    </physiologicalReaction>
</comment>
<evidence type="ECO:0000259" key="16">
    <source>
        <dbReference type="Pfam" id="PF08545"/>
    </source>
</evidence>
<evidence type="ECO:0000256" key="8">
    <source>
        <dbReference type="ARBA" id="ARBA00023160"/>
    </source>
</evidence>
<comment type="pathway">
    <text evidence="1 14">Lipid metabolism; fatty acid biosynthesis.</text>
</comment>
<dbReference type="Pfam" id="PF08541">
    <property type="entry name" value="ACP_syn_III_C"/>
    <property type="match status" value="1"/>
</dbReference>
<dbReference type="NCBIfam" id="TIGR00747">
    <property type="entry name" value="fabH"/>
    <property type="match status" value="1"/>
</dbReference>
<dbReference type="FunFam" id="3.40.47.10:FF:000004">
    <property type="entry name" value="3-oxoacyl-[acyl-carrier-protein] synthase 3"/>
    <property type="match status" value="1"/>
</dbReference>
<evidence type="ECO:0000256" key="13">
    <source>
        <dbReference type="ARBA" id="ARBA00052985"/>
    </source>
</evidence>
<dbReference type="GO" id="GO:0006633">
    <property type="term" value="P:fatty acid biosynthetic process"/>
    <property type="evidence" value="ECO:0007669"/>
    <property type="project" value="UniProtKB-UniRule"/>
</dbReference>
<dbReference type="KEGG" id="vab:WPS_19320"/>
<evidence type="ECO:0000256" key="6">
    <source>
        <dbReference type="ARBA" id="ARBA00022832"/>
    </source>
</evidence>
<dbReference type="GO" id="GO:0044550">
    <property type="term" value="P:secondary metabolite biosynthetic process"/>
    <property type="evidence" value="ECO:0007669"/>
    <property type="project" value="TreeGrafter"/>
</dbReference>
<dbReference type="RefSeq" id="WP_317994306.1">
    <property type="nucleotide sequence ID" value="NZ_AP025523.1"/>
</dbReference>
<evidence type="ECO:0000256" key="14">
    <source>
        <dbReference type="HAMAP-Rule" id="MF_01815"/>
    </source>
</evidence>
<protein>
    <recommendedName>
        <fullName evidence="14">Beta-ketoacyl-[acyl-carrier-protein] synthase III</fullName>
        <shortName evidence="14">Beta-ketoacyl-ACP synthase III</shortName>
        <shortName evidence="14">KAS III</shortName>
        <ecNumber evidence="14">2.3.1.180</ecNumber>
    </recommendedName>
    <alternativeName>
        <fullName evidence="14">3-oxoacyl-[acyl-carrier-protein] synthase 3</fullName>
    </alternativeName>
    <alternativeName>
        <fullName evidence="14">3-oxoacyl-[acyl-carrier-protein] synthase III</fullName>
    </alternativeName>
</protein>
<evidence type="ECO:0000256" key="4">
    <source>
        <dbReference type="ARBA" id="ARBA00022516"/>
    </source>
</evidence>
<dbReference type="CDD" id="cd00830">
    <property type="entry name" value="KAS_III"/>
    <property type="match status" value="1"/>
</dbReference>
<accession>A0AAN2CA28</accession>
<feature type="domain" description="Beta-ketoacyl-[acyl-carrier-protein] synthase III C-terminal" evidence="15">
    <location>
        <begin position="239"/>
        <end position="328"/>
    </location>
</feature>
<evidence type="ECO:0000259" key="15">
    <source>
        <dbReference type="Pfam" id="PF08541"/>
    </source>
</evidence>
<evidence type="ECO:0000256" key="3">
    <source>
        <dbReference type="ARBA" id="ARBA00022490"/>
    </source>
</evidence>
<dbReference type="InterPro" id="IPR013747">
    <property type="entry name" value="ACP_syn_III_C"/>
</dbReference>
<evidence type="ECO:0000256" key="9">
    <source>
        <dbReference type="ARBA" id="ARBA00023315"/>
    </source>
</evidence>
<dbReference type="PANTHER" id="PTHR34069">
    <property type="entry name" value="3-OXOACYL-[ACYL-CARRIER-PROTEIN] SYNTHASE 3"/>
    <property type="match status" value="1"/>
</dbReference>
<dbReference type="GO" id="GO:0004315">
    <property type="term" value="F:3-oxoacyl-[acyl-carrier-protein] synthase activity"/>
    <property type="evidence" value="ECO:0007669"/>
    <property type="project" value="InterPro"/>
</dbReference>
<dbReference type="AlphaFoldDB" id="A0AAN2CA28"/>
<gene>
    <name evidence="14" type="primary">fabH</name>
    <name evidence="17" type="ORF">WPS_19320</name>
</gene>
<keyword evidence="6 14" id="KW-0276">Fatty acid metabolism</keyword>
<keyword evidence="5 14" id="KW-0808">Transferase</keyword>
<evidence type="ECO:0000256" key="2">
    <source>
        <dbReference type="ARBA" id="ARBA00008642"/>
    </source>
</evidence>
<dbReference type="GO" id="GO:0005737">
    <property type="term" value="C:cytoplasm"/>
    <property type="evidence" value="ECO:0007669"/>
    <property type="project" value="UniProtKB-SubCell"/>
</dbReference>
<keyword evidence="7 14" id="KW-0443">Lipid metabolism</keyword>
<keyword evidence="3 14" id="KW-0963">Cytoplasm</keyword>
<evidence type="ECO:0000256" key="7">
    <source>
        <dbReference type="ARBA" id="ARBA00023098"/>
    </source>
</evidence>
<keyword evidence="8 14" id="KW-0275">Fatty acid biosynthesis</keyword>
<comment type="domain">
    <text evidence="14">The last Arg residue of the ACP-binding site is essential for the weak association between ACP/AcpP and FabH.</text>
</comment>
<comment type="function">
    <text evidence="14">Catalyzes the condensation reaction of fatty acid synthesis by the addition to an acyl acceptor of two carbons from malonyl-ACP. Catalyzes the first condensation reaction which initiates fatty acid synthesis and may therefore play a role in governing the total rate of fatty acid production. Possesses both acetoacetyl-ACP synthase and acetyl transacylase activities. Its substrate specificity determines the biosynthesis of branched-chain and/or straight-chain of fatty acids.</text>
</comment>
<reference evidence="17 18" key="1">
    <citation type="journal article" date="2022" name="ISME Commun">
        <title>Vulcanimicrobium alpinus gen. nov. sp. nov., the first cultivated representative of the candidate phylum 'Eremiobacterota', is a metabolically versatile aerobic anoxygenic phototroph.</title>
        <authorList>
            <person name="Yabe S."/>
            <person name="Muto K."/>
            <person name="Abe K."/>
            <person name="Yokota A."/>
            <person name="Staudigel H."/>
            <person name="Tebo B.M."/>
        </authorList>
    </citation>
    <scope>NUCLEOTIDE SEQUENCE [LARGE SCALE GENOMIC DNA]</scope>
    <source>
        <strain evidence="17 18">WC8-2</strain>
    </source>
</reference>
<dbReference type="Proteomes" id="UP001317532">
    <property type="component" value="Chromosome"/>
</dbReference>
<dbReference type="InterPro" id="IPR004655">
    <property type="entry name" value="FabH"/>
</dbReference>
<keyword evidence="4 14" id="KW-0444">Lipid biosynthesis</keyword>
<keyword evidence="14" id="KW-0511">Multifunctional enzyme</keyword>
<dbReference type="InterPro" id="IPR016039">
    <property type="entry name" value="Thiolase-like"/>
</dbReference>
<evidence type="ECO:0000256" key="10">
    <source>
        <dbReference type="ARBA" id="ARBA00051096"/>
    </source>
</evidence>
<comment type="subcellular location">
    <subcellularLocation>
        <location evidence="14">Cytoplasm</location>
    </subcellularLocation>
</comment>
<comment type="catalytic activity">
    <reaction evidence="11">
        <text>(2S)-2-methylbutanoyl-CoA + malonyl-[ACP] + H(+) = (4S)-4-methyl-3-oxohexanoyl-[ACP] + CO2 + CoA</text>
        <dbReference type="Rhea" id="RHEA:42276"/>
        <dbReference type="Rhea" id="RHEA-COMP:9623"/>
        <dbReference type="Rhea" id="RHEA-COMP:17148"/>
        <dbReference type="ChEBI" id="CHEBI:15378"/>
        <dbReference type="ChEBI" id="CHEBI:16526"/>
        <dbReference type="ChEBI" id="CHEBI:57287"/>
        <dbReference type="ChEBI" id="CHEBI:78449"/>
        <dbReference type="ChEBI" id="CHEBI:88166"/>
        <dbReference type="ChEBI" id="CHEBI:167462"/>
        <dbReference type="EC" id="2.3.1.300"/>
    </reaction>
    <physiologicalReaction direction="left-to-right" evidence="11">
        <dbReference type="Rhea" id="RHEA:42277"/>
    </physiologicalReaction>
</comment>
<evidence type="ECO:0000256" key="12">
    <source>
        <dbReference type="ARBA" id="ARBA00052467"/>
    </source>
</evidence>
<dbReference type="InterPro" id="IPR013751">
    <property type="entry name" value="ACP_syn_III_N"/>
</dbReference>
<evidence type="ECO:0000313" key="18">
    <source>
        <dbReference type="Proteomes" id="UP001317532"/>
    </source>
</evidence>
<organism evidence="17 18">
    <name type="scientific">Vulcanimicrobium alpinum</name>
    <dbReference type="NCBI Taxonomy" id="3016050"/>
    <lineage>
        <taxon>Bacteria</taxon>
        <taxon>Bacillati</taxon>
        <taxon>Vulcanimicrobiota</taxon>
        <taxon>Vulcanimicrobiia</taxon>
        <taxon>Vulcanimicrobiales</taxon>
        <taxon>Vulcanimicrobiaceae</taxon>
        <taxon>Vulcanimicrobium</taxon>
    </lineage>
</organism>
<keyword evidence="9 14" id="KW-0012">Acyltransferase</keyword>
<feature type="active site" evidence="14">
    <location>
        <position position="255"/>
    </location>
</feature>
<dbReference type="GO" id="GO:0033818">
    <property type="term" value="F:beta-ketoacyl-acyl-carrier-protein synthase III activity"/>
    <property type="evidence" value="ECO:0007669"/>
    <property type="project" value="UniProtKB-UniRule"/>
</dbReference>
<feature type="active site" evidence="14">
    <location>
        <position position="115"/>
    </location>
</feature>
<evidence type="ECO:0000256" key="5">
    <source>
        <dbReference type="ARBA" id="ARBA00022679"/>
    </source>
</evidence>
<comment type="catalytic activity">
    <reaction evidence="10">
        <text>malonyl-[ACP] + acetyl-CoA + H(+) = 3-oxobutanoyl-[ACP] + CO2 + CoA</text>
        <dbReference type="Rhea" id="RHEA:12080"/>
        <dbReference type="Rhea" id="RHEA-COMP:9623"/>
        <dbReference type="Rhea" id="RHEA-COMP:9625"/>
        <dbReference type="ChEBI" id="CHEBI:15378"/>
        <dbReference type="ChEBI" id="CHEBI:16526"/>
        <dbReference type="ChEBI" id="CHEBI:57287"/>
        <dbReference type="ChEBI" id="CHEBI:57288"/>
        <dbReference type="ChEBI" id="CHEBI:78449"/>
        <dbReference type="ChEBI" id="CHEBI:78450"/>
        <dbReference type="EC" id="2.3.1.180"/>
    </reaction>
    <physiologicalReaction direction="left-to-right" evidence="10">
        <dbReference type="Rhea" id="RHEA:12081"/>
    </physiologicalReaction>
</comment>
<comment type="similarity">
    <text evidence="2 14">Belongs to the thiolase-like superfamily. FabH family.</text>
</comment>
<comment type="subunit">
    <text evidence="14">Homodimer.</text>
</comment>
<dbReference type="EC" id="2.3.1.180" evidence="14"/>
<dbReference type="SUPFAM" id="SSF53901">
    <property type="entry name" value="Thiolase-like"/>
    <property type="match status" value="1"/>
</dbReference>
<evidence type="ECO:0000256" key="11">
    <source>
        <dbReference type="ARBA" id="ARBA00052407"/>
    </source>
</evidence>
<dbReference type="PANTHER" id="PTHR34069:SF2">
    <property type="entry name" value="BETA-KETOACYL-[ACYL-CARRIER-PROTEIN] SYNTHASE III"/>
    <property type="match status" value="1"/>
</dbReference>
<dbReference type="EMBL" id="AP025523">
    <property type="protein sequence ID" value="BDE06656.1"/>
    <property type="molecule type" value="Genomic_DNA"/>
</dbReference>